<evidence type="ECO:0000313" key="2">
    <source>
        <dbReference type="Proteomes" id="UP000215027"/>
    </source>
</evidence>
<dbReference type="EMBL" id="LN890656">
    <property type="protein sequence ID" value="CUS06216.1"/>
    <property type="molecule type" value="Genomic_DNA"/>
</dbReference>
<organism evidence="1 2">
    <name type="scientific">Candidatus Promineifilum breve</name>
    <dbReference type="NCBI Taxonomy" id="1806508"/>
    <lineage>
        <taxon>Bacteria</taxon>
        <taxon>Bacillati</taxon>
        <taxon>Chloroflexota</taxon>
        <taxon>Ardenticatenia</taxon>
        <taxon>Candidatus Promineifilales</taxon>
        <taxon>Candidatus Promineifilaceae</taxon>
        <taxon>Candidatus Promineifilum</taxon>
    </lineage>
</organism>
<proteinExistence type="predicted"/>
<dbReference type="Proteomes" id="UP000215027">
    <property type="component" value="Chromosome II"/>
</dbReference>
<reference evidence="1" key="1">
    <citation type="submission" date="2016-01" db="EMBL/GenBank/DDBJ databases">
        <authorList>
            <person name="Mcilroy J.S."/>
            <person name="Karst M S."/>
            <person name="Albertsen M."/>
        </authorList>
    </citation>
    <scope>NUCLEOTIDE SEQUENCE</scope>
    <source>
        <strain evidence="1">Cfx-K</strain>
    </source>
</reference>
<dbReference type="KEGG" id="pbf:CFX0092_B0682"/>
<evidence type="ECO:0000313" key="1">
    <source>
        <dbReference type="EMBL" id="CUS06216.1"/>
    </source>
</evidence>
<dbReference type="OrthoDB" id="147470at2"/>
<dbReference type="AlphaFoldDB" id="A0A160T725"/>
<gene>
    <name evidence="1" type="ORF">CFX0092_B0682</name>
</gene>
<accession>A0A160T725</accession>
<sequence length="507" mass="55346">MENRVNYFERQFLRSQDFRDEQAYHIAMRRRHNVAHHSWGIVRGLELIANDEGLFIQPGLAVDGYGRELLLAERRRLAPTVFEDVGGDLVDVYLTYGRVESDPPPAGFVECDPDGGNNFYRSQERVNVRLLRADPEADPRCPREVLPGDRAFNPARRPPDSPLVGWPVFLGQLARDAEGRAGALAANRPYAGLVGEVIHTPARRARLVVGQALADVAPQDGRRFAVHLRATDDDPCGVVATGVASTDEAQLEIVTRHAGEAWTTKVDVRGATTVHGSVAIAGGALEIKDETPPPNFARPWQVYRVTRPADDDKGTIHEMRVELPARQEEEIAQLVIGAWSAEEKRFRPCLTVTNACTVIVHGKLIAADFLTRVEGAPDTDSDATAPAYLHSAGLTPEARSQLMGMLGSGIVGAKLRDIVPSRDTIPIITRQVAARRNAAAATPAHSTLESLETLTDVLARTSEEEMKSLLGRIFTDKPELAERVRAVRNLITDKLPRAPQAGGGGNN</sequence>
<keyword evidence="2" id="KW-1185">Reference proteome</keyword>
<dbReference type="RefSeq" id="WP_095045521.1">
    <property type="nucleotide sequence ID" value="NZ_LN890656.1"/>
</dbReference>
<name>A0A160T725_9CHLR</name>
<protein>
    <submittedName>
        <fullName evidence="1">Uncharacterized protein</fullName>
    </submittedName>
</protein>